<evidence type="ECO:0000256" key="3">
    <source>
        <dbReference type="ARBA" id="ARBA00022692"/>
    </source>
</evidence>
<comment type="subcellular location">
    <subcellularLocation>
        <location evidence="1">Cell membrane</location>
        <topology evidence="1">Multi-pass membrane protein</topology>
    </subcellularLocation>
</comment>
<sequence>MSDEKDPRVLFAAERTLLAWNRTSIALIAFGFVIERSGMLIRLLSSEPTEKSAHLVTVIIGLMFILIGAGVAVFSSRQYARLLASLKPSDFPDGYAARWGIAVNLGVAVLGLLLAAALFVSH</sequence>
<dbReference type="RefSeq" id="WP_035235162.1">
    <property type="nucleotide sequence ID" value="NZ_ARXV01000023.1"/>
</dbReference>
<keyword evidence="2" id="KW-1003">Cell membrane</keyword>
<evidence type="ECO:0000313" key="8">
    <source>
        <dbReference type="EMBL" id="KGD62165.1"/>
    </source>
</evidence>
<dbReference type="OrthoDB" id="582337at2"/>
<dbReference type="Proteomes" id="UP000029444">
    <property type="component" value="Unassembled WGS sequence"/>
</dbReference>
<evidence type="ECO:0000256" key="6">
    <source>
        <dbReference type="SAM" id="Phobius"/>
    </source>
</evidence>
<dbReference type="STRING" id="1177154.Y5S_03653"/>
<keyword evidence="4 6" id="KW-1133">Transmembrane helix</keyword>
<organism evidence="8 9">
    <name type="scientific">Alcanivorax nanhaiticus</name>
    <dbReference type="NCBI Taxonomy" id="1177154"/>
    <lineage>
        <taxon>Bacteria</taxon>
        <taxon>Pseudomonadati</taxon>
        <taxon>Pseudomonadota</taxon>
        <taxon>Gammaproteobacteria</taxon>
        <taxon>Oceanospirillales</taxon>
        <taxon>Alcanivoracaceae</taxon>
        <taxon>Alcanivorax</taxon>
    </lineage>
</organism>
<dbReference type="InterPro" id="IPR052053">
    <property type="entry name" value="IM_YidH-like"/>
</dbReference>
<name>A0A095UI55_9GAMM</name>
<proteinExistence type="predicted"/>
<evidence type="ECO:0000256" key="1">
    <source>
        <dbReference type="ARBA" id="ARBA00004651"/>
    </source>
</evidence>
<dbReference type="Gene3D" id="1.20.140.150">
    <property type="match status" value="1"/>
</dbReference>
<evidence type="ECO:0000313" key="9">
    <source>
        <dbReference type="Proteomes" id="UP000029444"/>
    </source>
</evidence>
<dbReference type="PATRIC" id="fig|1177154.3.peg.3660"/>
<dbReference type="PANTHER" id="PTHR34187">
    <property type="entry name" value="FGR18P"/>
    <property type="match status" value="1"/>
</dbReference>
<dbReference type="InterPro" id="IPR003807">
    <property type="entry name" value="DUF202"/>
</dbReference>
<dbReference type="PANTHER" id="PTHR34187:SF2">
    <property type="entry name" value="DUF202 DOMAIN-CONTAINING PROTEIN"/>
    <property type="match status" value="1"/>
</dbReference>
<gene>
    <name evidence="8" type="ORF">Y5S_03653</name>
</gene>
<keyword evidence="3 6" id="KW-0812">Transmembrane</keyword>
<dbReference type="AlphaFoldDB" id="A0A095UI55"/>
<reference evidence="8 9" key="1">
    <citation type="submission" date="2012-09" db="EMBL/GenBank/DDBJ databases">
        <title>Genome Sequence of alkane-degrading Bacterium Alcanivorax sp. 19-m-6.</title>
        <authorList>
            <person name="Lai Q."/>
            <person name="Shao Z."/>
        </authorList>
    </citation>
    <scope>NUCLEOTIDE SEQUENCE [LARGE SCALE GENOMIC DNA]</scope>
    <source>
        <strain evidence="8 9">19-m-6</strain>
    </source>
</reference>
<feature type="transmembrane region" description="Helical" evidence="6">
    <location>
        <begin position="96"/>
        <end position="120"/>
    </location>
</feature>
<evidence type="ECO:0000256" key="2">
    <source>
        <dbReference type="ARBA" id="ARBA00022475"/>
    </source>
</evidence>
<keyword evidence="5 6" id="KW-0472">Membrane</keyword>
<dbReference type="Pfam" id="PF02656">
    <property type="entry name" value="DUF202"/>
    <property type="match status" value="1"/>
</dbReference>
<feature type="domain" description="DUF202" evidence="7">
    <location>
        <begin position="8"/>
        <end position="82"/>
    </location>
</feature>
<evidence type="ECO:0000256" key="4">
    <source>
        <dbReference type="ARBA" id="ARBA00022989"/>
    </source>
</evidence>
<dbReference type="EMBL" id="ARXV01000023">
    <property type="protein sequence ID" value="KGD62165.1"/>
    <property type="molecule type" value="Genomic_DNA"/>
</dbReference>
<comment type="caution">
    <text evidence="8">The sequence shown here is derived from an EMBL/GenBank/DDBJ whole genome shotgun (WGS) entry which is preliminary data.</text>
</comment>
<accession>A0A095UI55</accession>
<dbReference type="eggNOG" id="COG2149">
    <property type="taxonomic scope" value="Bacteria"/>
</dbReference>
<evidence type="ECO:0000259" key="7">
    <source>
        <dbReference type="Pfam" id="PF02656"/>
    </source>
</evidence>
<protein>
    <recommendedName>
        <fullName evidence="7">DUF202 domain-containing protein</fullName>
    </recommendedName>
</protein>
<keyword evidence="9" id="KW-1185">Reference proteome</keyword>
<feature type="transmembrane region" description="Helical" evidence="6">
    <location>
        <begin position="55"/>
        <end position="76"/>
    </location>
</feature>
<dbReference type="GO" id="GO:0005886">
    <property type="term" value="C:plasma membrane"/>
    <property type="evidence" value="ECO:0007669"/>
    <property type="project" value="UniProtKB-SubCell"/>
</dbReference>
<evidence type="ECO:0000256" key="5">
    <source>
        <dbReference type="ARBA" id="ARBA00023136"/>
    </source>
</evidence>
<feature type="transmembrane region" description="Helical" evidence="6">
    <location>
        <begin position="17"/>
        <end position="34"/>
    </location>
</feature>